<dbReference type="SUPFAM" id="SSF47384">
    <property type="entry name" value="Homodimeric domain of signal transducing histidine kinase"/>
    <property type="match status" value="1"/>
</dbReference>
<dbReference type="InterPro" id="IPR003661">
    <property type="entry name" value="HisK_dim/P_dom"/>
</dbReference>
<keyword evidence="12" id="KW-0902">Two-component regulatory system</keyword>
<keyword evidence="13 14" id="KW-0472">Membrane</keyword>
<evidence type="ECO:0000313" key="17">
    <source>
        <dbReference type="EMBL" id="MBF4691908.1"/>
    </source>
</evidence>
<organism evidence="17 18">
    <name type="scientific">Fusibacter ferrireducens</name>
    <dbReference type="NCBI Taxonomy" id="2785058"/>
    <lineage>
        <taxon>Bacteria</taxon>
        <taxon>Bacillati</taxon>
        <taxon>Bacillota</taxon>
        <taxon>Clostridia</taxon>
        <taxon>Eubacteriales</taxon>
        <taxon>Eubacteriales Family XII. Incertae Sedis</taxon>
        <taxon>Fusibacter</taxon>
    </lineage>
</organism>
<dbReference type="CDD" id="cd06225">
    <property type="entry name" value="HAMP"/>
    <property type="match status" value="1"/>
</dbReference>
<dbReference type="Pfam" id="PF00512">
    <property type="entry name" value="HisKA"/>
    <property type="match status" value="1"/>
</dbReference>
<dbReference type="PANTHER" id="PTHR45528:SF1">
    <property type="entry name" value="SENSOR HISTIDINE KINASE CPXA"/>
    <property type="match status" value="1"/>
</dbReference>
<keyword evidence="6" id="KW-0808">Transferase</keyword>
<evidence type="ECO:0000256" key="9">
    <source>
        <dbReference type="ARBA" id="ARBA00022777"/>
    </source>
</evidence>
<evidence type="ECO:0000256" key="13">
    <source>
        <dbReference type="ARBA" id="ARBA00023136"/>
    </source>
</evidence>
<feature type="transmembrane region" description="Helical" evidence="14">
    <location>
        <begin position="12"/>
        <end position="32"/>
    </location>
</feature>
<evidence type="ECO:0000256" key="2">
    <source>
        <dbReference type="ARBA" id="ARBA00004651"/>
    </source>
</evidence>
<dbReference type="PROSITE" id="PS50885">
    <property type="entry name" value="HAMP"/>
    <property type="match status" value="1"/>
</dbReference>
<dbReference type="Gene3D" id="3.30.565.10">
    <property type="entry name" value="Histidine kinase-like ATPase, C-terminal domain"/>
    <property type="match status" value="1"/>
</dbReference>
<keyword evidence="10" id="KW-0067">ATP-binding</keyword>
<keyword evidence="9 17" id="KW-0418">Kinase</keyword>
<feature type="transmembrane region" description="Helical" evidence="14">
    <location>
        <begin position="160"/>
        <end position="179"/>
    </location>
</feature>
<protein>
    <recommendedName>
        <fullName evidence="3">histidine kinase</fullName>
        <ecNumber evidence="3">2.7.13.3</ecNumber>
    </recommendedName>
</protein>
<dbReference type="InterPro" id="IPR050398">
    <property type="entry name" value="HssS/ArlS-like"/>
</dbReference>
<keyword evidence="8" id="KW-0547">Nucleotide-binding</keyword>
<sequence>MTKLRFGIFEKIFLYTLLCFFLTITVTLLVFAQQAKEFYEYLQVQQYTAIFESLKASIDQNDDIIEAVKMADSFHDKNQSISFSVETQDGTTIYTTVNSDLIHSDHTQNINVQSSVKDTSANSKGDTKDGITIALDDNLLVRTLSVTVSSESNKKFIENVVFTLVLLLGVSIVGAVLFAKGITRPIKKLAADTHKMSCLEAVSYQETRKDEVGQLTKDVYNMYEKLKYTISELQLEIIREKEMEENQRYFFSAASHELKTPISAVSALLEGMLAGIGDYDNHPKYLRKCLEMTRTQSRIVNEILEIVKLSDERIVPQKEQVFLLKTITTLLLEYNTLADRKEQNIIVNVPESISCYTDRKMISTVLSNVIMNAIQNSSKNEEIRIWTETHASDQVRLCILNTNSKIDDETKNKLYEPFYRADQARSPSDKGGGLGLTIVKKILDSLEITFSLETKGHDVIFFMDLPIHD</sequence>
<dbReference type="EMBL" id="JADKNH010000001">
    <property type="protein sequence ID" value="MBF4691908.1"/>
    <property type="molecule type" value="Genomic_DNA"/>
</dbReference>
<accession>A0ABR9ZP50</accession>
<evidence type="ECO:0000259" key="15">
    <source>
        <dbReference type="PROSITE" id="PS50109"/>
    </source>
</evidence>
<dbReference type="EC" id="2.7.13.3" evidence="3"/>
<evidence type="ECO:0000256" key="12">
    <source>
        <dbReference type="ARBA" id="ARBA00023012"/>
    </source>
</evidence>
<evidence type="ECO:0000256" key="6">
    <source>
        <dbReference type="ARBA" id="ARBA00022679"/>
    </source>
</evidence>
<dbReference type="InterPro" id="IPR004358">
    <property type="entry name" value="Sig_transdc_His_kin-like_C"/>
</dbReference>
<evidence type="ECO:0000256" key="1">
    <source>
        <dbReference type="ARBA" id="ARBA00000085"/>
    </source>
</evidence>
<comment type="subcellular location">
    <subcellularLocation>
        <location evidence="2">Cell membrane</location>
        <topology evidence="2">Multi-pass membrane protein</topology>
    </subcellularLocation>
</comment>
<dbReference type="CDD" id="cd00082">
    <property type="entry name" value="HisKA"/>
    <property type="match status" value="1"/>
</dbReference>
<dbReference type="SUPFAM" id="SSF55874">
    <property type="entry name" value="ATPase domain of HSP90 chaperone/DNA topoisomerase II/histidine kinase"/>
    <property type="match status" value="1"/>
</dbReference>
<dbReference type="SMART" id="SM00388">
    <property type="entry name" value="HisKA"/>
    <property type="match status" value="1"/>
</dbReference>
<evidence type="ECO:0000256" key="4">
    <source>
        <dbReference type="ARBA" id="ARBA00022475"/>
    </source>
</evidence>
<keyword evidence="11 14" id="KW-1133">Transmembrane helix</keyword>
<dbReference type="SMART" id="SM00387">
    <property type="entry name" value="HATPase_c"/>
    <property type="match status" value="1"/>
</dbReference>
<evidence type="ECO:0000256" key="7">
    <source>
        <dbReference type="ARBA" id="ARBA00022692"/>
    </source>
</evidence>
<gene>
    <name evidence="17" type="ORF">ISU02_02205</name>
</gene>
<feature type="domain" description="Histidine kinase" evidence="15">
    <location>
        <begin position="253"/>
        <end position="469"/>
    </location>
</feature>
<evidence type="ECO:0000256" key="10">
    <source>
        <dbReference type="ARBA" id="ARBA00022840"/>
    </source>
</evidence>
<reference evidence="17 18" key="1">
    <citation type="submission" date="2020-11" db="EMBL/GenBank/DDBJ databases">
        <title>Fusibacter basophilias sp. nov.</title>
        <authorList>
            <person name="Qiu D."/>
        </authorList>
    </citation>
    <scope>NUCLEOTIDE SEQUENCE [LARGE SCALE GENOMIC DNA]</scope>
    <source>
        <strain evidence="17 18">Q10-2</strain>
    </source>
</reference>
<evidence type="ECO:0000256" key="11">
    <source>
        <dbReference type="ARBA" id="ARBA00022989"/>
    </source>
</evidence>
<comment type="catalytic activity">
    <reaction evidence="1">
        <text>ATP + protein L-histidine = ADP + protein N-phospho-L-histidine.</text>
        <dbReference type="EC" id="2.7.13.3"/>
    </reaction>
</comment>
<keyword evidence="5" id="KW-0597">Phosphoprotein</keyword>
<dbReference type="InterPro" id="IPR003660">
    <property type="entry name" value="HAMP_dom"/>
</dbReference>
<evidence type="ECO:0000256" key="3">
    <source>
        <dbReference type="ARBA" id="ARBA00012438"/>
    </source>
</evidence>
<dbReference type="Gene3D" id="1.10.287.130">
    <property type="match status" value="1"/>
</dbReference>
<keyword evidence="7 14" id="KW-0812">Transmembrane</keyword>
<comment type="caution">
    <text evidence="17">The sequence shown here is derived from an EMBL/GenBank/DDBJ whole genome shotgun (WGS) entry which is preliminary data.</text>
</comment>
<evidence type="ECO:0000313" key="18">
    <source>
        <dbReference type="Proteomes" id="UP000614200"/>
    </source>
</evidence>
<dbReference type="RefSeq" id="WP_194700138.1">
    <property type="nucleotide sequence ID" value="NZ_JADKNH010000001.1"/>
</dbReference>
<dbReference type="Proteomes" id="UP000614200">
    <property type="component" value="Unassembled WGS sequence"/>
</dbReference>
<dbReference type="PANTHER" id="PTHR45528">
    <property type="entry name" value="SENSOR HISTIDINE KINASE CPXA"/>
    <property type="match status" value="1"/>
</dbReference>
<dbReference type="InterPro" id="IPR036890">
    <property type="entry name" value="HATPase_C_sf"/>
</dbReference>
<evidence type="ECO:0000259" key="16">
    <source>
        <dbReference type="PROSITE" id="PS50885"/>
    </source>
</evidence>
<proteinExistence type="predicted"/>
<evidence type="ECO:0000256" key="5">
    <source>
        <dbReference type="ARBA" id="ARBA00022553"/>
    </source>
</evidence>
<dbReference type="InterPro" id="IPR003594">
    <property type="entry name" value="HATPase_dom"/>
</dbReference>
<evidence type="ECO:0000256" key="14">
    <source>
        <dbReference type="SAM" id="Phobius"/>
    </source>
</evidence>
<dbReference type="InterPro" id="IPR036097">
    <property type="entry name" value="HisK_dim/P_sf"/>
</dbReference>
<evidence type="ECO:0000256" key="8">
    <source>
        <dbReference type="ARBA" id="ARBA00022741"/>
    </source>
</evidence>
<dbReference type="GO" id="GO:0016301">
    <property type="term" value="F:kinase activity"/>
    <property type="evidence" value="ECO:0007669"/>
    <property type="project" value="UniProtKB-KW"/>
</dbReference>
<dbReference type="Gene3D" id="6.10.340.10">
    <property type="match status" value="1"/>
</dbReference>
<feature type="domain" description="HAMP" evidence="16">
    <location>
        <begin position="180"/>
        <end position="231"/>
    </location>
</feature>
<name>A0ABR9ZP50_9FIRM</name>
<dbReference type="PRINTS" id="PR00344">
    <property type="entry name" value="BCTRLSENSOR"/>
</dbReference>
<keyword evidence="4" id="KW-1003">Cell membrane</keyword>
<keyword evidence="18" id="KW-1185">Reference proteome</keyword>
<dbReference type="PROSITE" id="PS50109">
    <property type="entry name" value="HIS_KIN"/>
    <property type="match status" value="1"/>
</dbReference>
<dbReference type="Pfam" id="PF02518">
    <property type="entry name" value="HATPase_c"/>
    <property type="match status" value="1"/>
</dbReference>
<dbReference type="InterPro" id="IPR005467">
    <property type="entry name" value="His_kinase_dom"/>
</dbReference>